<dbReference type="Gene3D" id="3.40.50.300">
    <property type="entry name" value="P-loop containing nucleotide triphosphate hydrolases"/>
    <property type="match status" value="1"/>
</dbReference>
<dbReference type="SUPFAM" id="SSF52540">
    <property type="entry name" value="P-loop containing nucleoside triphosphate hydrolases"/>
    <property type="match status" value="1"/>
</dbReference>
<accession>A0A8G0PC51</accession>
<evidence type="ECO:0000313" key="5">
    <source>
        <dbReference type="Proteomes" id="UP000826661"/>
    </source>
</evidence>
<dbReference type="PANTHER" id="PTHR10039">
    <property type="entry name" value="AMELOGENIN"/>
    <property type="match status" value="1"/>
</dbReference>
<evidence type="ECO:0000256" key="1">
    <source>
        <dbReference type="ARBA" id="ARBA00022737"/>
    </source>
</evidence>
<dbReference type="InterPro" id="IPR056884">
    <property type="entry name" value="NPHP3-like_N"/>
</dbReference>
<dbReference type="SUPFAM" id="SSF53474">
    <property type="entry name" value="alpha/beta-Hydrolases"/>
    <property type="match status" value="1"/>
</dbReference>
<dbReference type="InterPro" id="IPR029058">
    <property type="entry name" value="AB_hydrolase_fold"/>
</dbReference>
<name>A0A8G0PC51_9HYPO</name>
<dbReference type="EMBL" id="CP075864">
    <property type="protein sequence ID" value="QYS95087.1"/>
    <property type="molecule type" value="Genomic_DNA"/>
</dbReference>
<gene>
    <name evidence="4" type="ORF">H0G86_002402</name>
</gene>
<feature type="region of interest" description="Disordered" evidence="2">
    <location>
        <begin position="1138"/>
        <end position="1161"/>
    </location>
</feature>
<organism evidence="4 5">
    <name type="scientific">Trichoderma simmonsii</name>
    <dbReference type="NCBI Taxonomy" id="1491479"/>
    <lineage>
        <taxon>Eukaryota</taxon>
        <taxon>Fungi</taxon>
        <taxon>Dikarya</taxon>
        <taxon>Ascomycota</taxon>
        <taxon>Pezizomycotina</taxon>
        <taxon>Sordariomycetes</taxon>
        <taxon>Hypocreomycetidae</taxon>
        <taxon>Hypocreales</taxon>
        <taxon>Hypocreaceae</taxon>
        <taxon>Trichoderma</taxon>
    </lineage>
</organism>
<dbReference type="PANTHER" id="PTHR10039:SF5">
    <property type="entry name" value="NACHT DOMAIN-CONTAINING PROTEIN"/>
    <property type="match status" value="1"/>
</dbReference>
<reference evidence="4 5" key="1">
    <citation type="journal article" date="2021" name="BMC Genomics">
        <title>Telomere-to-telomere genome assembly of asparaginase-producing Trichoderma simmonsii.</title>
        <authorList>
            <person name="Chung D."/>
            <person name="Kwon Y.M."/>
            <person name="Yang Y."/>
        </authorList>
    </citation>
    <scope>NUCLEOTIDE SEQUENCE [LARGE SCALE GENOMIC DNA]</scope>
    <source>
        <strain evidence="4 5">GH-Sj1</strain>
    </source>
</reference>
<feature type="compositionally biased region" description="Low complexity" evidence="2">
    <location>
        <begin position="1149"/>
        <end position="1160"/>
    </location>
</feature>
<dbReference type="Pfam" id="PF24883">
    <property type="entry name" value="NPHP3_N"/>
    <property type="match status" value="1"/>
</dbReference>
<evidence type="ECO:0000313" key="4">
    <source>
        <dbReference type="EMBL" id="QYS95087.1"/>
    </source>
</evidence>
<proteinExistence type="predicted"/>
<evidence type="ECO:0000259" key="3">
    <source>
        <dbReference type="Pfam" id="PF24883"/>
    </source>
</evidence>
<dbReference type="Proteomes" id="UP000826661">
    <property type="component" value="Chromosome I"/>
</dbReference>
<feature type="domain" description="Nephrocystin 3-like N-terminal" evidence="3">
    <location>
        <begin position="390"/>
        <end position="570"/>
    </location>
</feature>
<sequence length="1194" mass="136379">MSNTILDTGLSVIYEAENSPPIVDIVFVHGLQGHPSKTWTYRPKNPEPLESTTPIGEKDKKRSIIRRMLWKPSKTSPMGGTRSTFTTLLEENIKRVFWPADLLPKECPNSRILTFGYDSKVTKYRAGAINHNSILSHSKDLLFSLRRERDANRPLIFIAHSLGGIVVKEMLARSSTSHEAELRSIVESTATIVFLGTPHRGSQDVAALGEVVRSVVSSLGMETTPVILDALGLKTTDLSRAQEDFSALWQKYDFQVKTFQEGLSLAKLGKKVVPDHSSLIGDSREHAETLQANHVEMCRYSGKDDPNYRKVAGELRSMYHSILRLRAVDVPARQRIRRNPRSIHVSSATFSKQAPHVFNCDQVNEACLRSLWFPAINTRYQSLEQPVDKTGSWLFNLELYQDWFNNEVRRKSHDLLWLKGKPGAGKSTLMKEAFRRAALGQADSNYRTAAFFFSAKGDVLEHSSLGLFQSLLYQLLPGDRENLWRFYKLWDEKNKHKKEGIGAETSIWTEPELKTFFESVLFSQTRTTIIFIDALDECDESSRRPIAHFWRAVTIFANIRGVLKVCLSSRHFPTITLNDCPEIIVEQHNDDDIATYVNHKFQICISTQKLEWELLIKNILSKADGVFLWAVLVVEDVLKSWDDGKGMPYLARLIADVPEELETLFSDTFSTLDSHEKELTVKFFQWAILATKPLRLHEWRHILAFIRQPLLKSLSEWHQSDNFIENDEQLEKQIRRISRGLVEVNRVYAGDSQEGIIEDVSIHAGAGSLDFEHGDTRIVQVIHESVREFFLKGDGFIVLDPGLRLNQIGNGHLSIMATCLDYLNIKELDALVQARIYATTHIANLRDGRTSSTTGSWVKSASSGDGILLEYLPQTQLNMSNDGQLIVNSLDDVNYANFHDSISDKKHRLLNERPRAKEEVISGSEMLKSLVFNPSAKIVEWFAKDDGVSAKWTSPGCSPWVSLSDLSRMSQQRILEDDPALLSYALFKLFTHALLADEQGADLRPFMERLKDGATWARWVALREDVPHGTKVSSYGLDMGLRAWKEEEEREREREIETERETERERLDRERLDRMKRVLKREEEREREMHRGGMERILRTEKTETEAEEEKAWPKEYGMRAAASGGYRFELDDYENNNHRRRRRRSSRARSVASFSSASSHDSYLGGFNISQIPVAAPPLPRGRLKTYAITREI</sequence>
<protein>
    <submittedName>
        <fullName evidence="4">NACHT domain-containing protein</fullName>
    </submittedName>
</protein>
<dbReference type="AlphaFoldDB" id="A0A8G0PC51"/>
<dbReference type="Gene3D" id="3.40.50.1820">
    <property type="entry name" value="alpha/beta hydrolase"/>
    <property type="match status" value="1"/>
</dbReference>
<dbReference type="InterPro" id="IPR027417">
    <property type="entry name" value="P-loop_NTPase"/>
</dbReference>
<feature type="compositionally biased region" description="Basic residues" evidence="2">
    <location>
        <begin position="1139"/>
        <end position="1148"/>
    </location>
</feature>
<keyword evidence="1" id="KW-0677">Repeat</keyword>
<evidence type="ECO:0000256" key="2">
    <source>
        <dbReference type="SAM" id="MobiDB-lite"/>
    </source>
</evidence>
<keyword evidence="5" id="KW-1185">Reference proteome</keyword>